<feature type="region of interest" description="Disordered" evidence="1">
    <location>
        <begin position="322"/>
        <end position="367"/>
    </location>
</feature>
<evidence type="ECO:0000313" key="2">
    <source>
        <dbReference type="EMBL" id="CAE0627737.1"/>
    </source>
</evidence>
<protein>
    <submittedName>
        <fullName evidence="2">Uncharacterized protein</fullName>
    </submittedName>
</protein>
<dbReference type="EMBL" id="HBIU01013887">
    <property type="protein sequence ID" value="CAE0627737.1"/>
    <property type="molecule type" value="Transcribed_RNA"/>
</dbReference>
<evidence type="ECO:0000256" key="1">
    <source>
        <dbReference type="SAM" id="MobiDB-lite"/>
    </source>
</evidence>
<feature type="compositionally biased region" description="Polar residues" evidence="1">
    <location>
        <begin position="67"/>
        <end position="80"/>
    </location>
</feature>
<gene>
    <name evidence="2" type="ORF">HAKA00212_LOCUS6415</name>
</gene>
<accession>A0A7S3XMD9</accession>
<feature type="region of interest" description="Disordered" evidence="1">
    <location>
        <begin position="1"/>
        <end position="101"/>
    </location>
</feature>
<proteinExistence type="predicted"/>
<sequence>MKKQPSPPAGPASQRARPKPKLKRIESGKIASGRNSPALERRSRPGSRLKNSESQPNSPTKSEEILRSQSMDVPTLQEMTDSPRAQPVKSASGQFEMSSERRSSVQVAKILRQNTAPPSIDVADTRRYSIQVAQGLRDNNSVNFAGNAPVIDPAAGPARRLERAQTMSPKGMGAGLGTALGGAAAAPAAPHHLSAVPEDDLSRTLKRAASFRDDLMPEQRLENLMVEVKQAGLPLGVIFGTLAPADRTHVPLGQWVQALRGLNRQAFFPMTEEECAEVAELLFHRPAPEFEGPQYVHCAAFRDWCFGIKHLSWRAEKRRSRANSSALPCTPKQGRSRQVSAFGDDDGRFGLSPKSGGGRSRTTSSGNLDLNAVAGALRRQGVEDEEATPLGDRFYTGNHFFWRSRETLEFEMYSNTEAKVITILSLCRETQKPFPALRLYSNRIPIKKEDIEKRCLEKFGCKIMPALQQTKALEGGPAVM</sequence>
<reference evidence="2" key="1">
    <citation type="submission" date="2021-01" db="EMBL/GenBank/DDBJ databases">
        <authorList>
            <person name="Corre E."/>
            <person name="Pelletier E."/>
            <person name="Niang G."/>
            <person name="Scheremetjew M."/>
            <person name="Finn R."/>
            <person name="Kale V."/>
            <person name="Holt S."/>
            <person name="Cochrane G."/>
            <person name="Meng A."/>
            <person name="Brown T."/>
            <person name="Cohen L."/>
        </authorList>
    </citation>
    <scope>NUCLEOTIDE SEQUENCE</scope>
    <source>
        <strain evidence="2">CCMP3107</strain>
    </source>
</reference>
<dbReference type="AlphaFoldDB" id="A0A7S3XMD9"/>
<organism evidence="2">
    <name type="scientific">Heterosigma akashiwo</name>
    <name type="common">Chromophytic alga</name>
    <name type="synonym">Heterosigma carterae</name>
    <dbReference type="NCBI Taxonomy" id="2829"/>
    <lineage>
        <taxon>Eukaryota</taxon>
        <taxon>Sar</taxon>
        <taxon>Stramenopiles</taxon>
        <taxon>Ochrophyta</taxon>
        <taxon>Raphidophyceae</taxon>
        <taxon>Chattonellales</taxon>
        <taxon>Chattonellaceae</taxon>
        <taxon>Heterosigma</taxon>
    </lineage>
</organism>
<name>A0A7S3XMD9_HETAK</name>
<feature type="compositionally biased region" description="Pro residues" evidence="1">
    <location>
        <begin position="1"/>
        <end position="10"/>
    </location>
</feature>